<keyword evidence="3" id="KW-1185">Reference proteome</keyword>
<feature type="region of interest" description="Disordered" evidence="1">
    <location>
        <begin position="1140"/>
        <end position="1161"/>
    </location>
</feature>
<organism evidence="2 3">
    <name type="scientific">Angomonas deanei</name>
    <dbReference type="NCBI Taxonomy" id="59799"/>
    <lineage>
        <taxon>Eukaryota</taxon>
        <taxon>Discoba</taxon>
        <taxon>Euglenozoa</taxon>
        <taxon>Kinetoplastea</taxon>
        <taxon>Metakinetoplastina</taxon>
        <taxon>Trypanosomatida</taxon>
        <taxon>Trypanosomatidae</taxon>
        <taxon>Strigomonadinae</taxon>
        <taxon>Angomonas</taxon>
    </lineage>
</organism>
<evidence type="ECO:0000313" key="2">
    <source>
        <dbReference type="EMBL" id="CAD2220493.1"/>
    </source>
</evidence>
<feature type="compositionally biased region" description="Basic and acidic residues" evidence="1">
    <location>
        <begin position="442"/>
        <end position="452"/>
    </location>
</feature>
<feature type="compositionally biased region" description="Basic and acidic residues" evidence="1">
    <location>
        <begin position="394"/>
        <end position="403"/>
    </location>
</feature>
<evidence type="ECO:0000313" key="3">
    <source>
        <dbReference type="Proteomes" id="UP000515908"/>
    </source>
</evidence>
<feature type="region of interest" description="Disordered" evidence="1">
    <location>
        <begin position="441"/>
        <end position="469"/>
    </location>
</feature>
<name>A0A7G2CPL6_9TRYP</name>
<dbReference type="Proteomes" id="UP000515908">
    <property type="component" value="Chromosome 17"/>
</dbReference>
<reference evidence="2 3" key="1">
    <citation type="submission" date="2020-08" db="EMBL/GenBank/DDBJ databases">
        <authorList>
            <person name="Newling K."/>
            <person name="Davey J."/>
            <person name="Forrester S."/>
        </authorList>
    </citation>
    <scope>NUCLEOTIDE SEQUENCE [LARGE SCALE GENOMIC DNA]</scope>
    <source>
        <strain evidence="3">Crithidia deanei Carvalho (ATCC PRA-265)</strain>
    </source>
</reference>
<feature type="region of interest" description="Disordered" evidence="1">
    <location>
        <begin position="1483"/>
        <end position="1505"/>
    </location>
</feature>
<protein>
    <submittedName>
        <fullName evidence="2">Uncharacterized protein</fullName>
    </submittedName>
</protein>
<feature type="region of interest" description="Disordered" evidence="1">
    <location>
        <begin position="371"/>
        <end position="408"/>
    </location>
</feature>
<evidence type="ECO:0000256" key="1">
    <source>
        <dbReference type="SAM" id="MobiDB-lite"/>
    </source>
</evidence>
<accession>A0A7G2CPL6</accession>
<feature type="compositionally biased region" description="Basic and acidic residues" evidence="1">
    <location>
        <begin position="1489"/>
        <end position="1504"/>
    </location>
</feature>
<sequence length="1844" mass="208160">MQLLSEDLLKIAPLISFECYVKADVPERGNNATVLFNVSQLFALNLIRMFYTYDTAETALKNAVNNVILYHATIFKVCASEVEERTKLSATSSQLVTCCTKLAQMYSEDLMNRGESTNPKSVERSLDTMETLLLFSSFHKHVNVYQEADAIQEGTGANNVSSFACLCESIHALTVGCLQSQKAPVTSVKQLSRLLRFVDGVSAALRAITVRHLIPHPGGEGRMNRRHSSLGDESFPTLGRTLSNEGTHHTKEILLAQIKYLSPSVTAVFSKVQQYYYSFPLTGMVPAVDAENNGEQEKTPSNTRRAVRLQTMKVDLIDWTCMISMFSRVYRNQLFSNEREHLLQVLLEGITAKIPLMEDLVEYFFSNHNNSSSANEGDDTREPSPLSTPLLPRETVEGGDHSDTGGVLSKIAGNGKGGSFFYKNSFSLRKYFSVWRNGNDPNSKKYSPEKPTPEAAHATSNTEGSPRDRKETENVLLFFKLSVPDRLVVLDNLLDMLDAKERGMRFLLYLFTGEPAAHDPVPFLEYLLHGDERETILDTVLGVCPIFVLHHFFLTYVYGPHLLYGGNTANDAYTSLDKESNVTYQHKLKQLGESLIQVKRDFFFLFIRWLGLPYTKTAFPRRTVNGEEEEVVVVAPSEGTKEEDEYYYLQLVNVLSKGVIKKVERTIQENSDPVSSSRLSVYASFCQAKLVAESLLIALVYRFCATGDSEQHRNTFYTMNCVRELYLYLFSLKCQYYFQKTSSSDIFVSKSGDSNFLRALLAEHNAEDDIQTGMGRLALFELYSTRKVFNPPSSPDEKEVALLFNSLMVEDLYVLGLFTSAPYHDATDDCVLYLEGFDANGQRRNLFDTFGLSNILNGLGVKVERQNVSSEEKPAVFAAFAFLLLRELNFATCEVNNGLEAQMRILDAETKRVDEVLHRTLTRVSWNLWRVCTLVSLYSEQFIVSFGNSPAVPRKPLQSITGVMEDVNFFHNKSTQYGELVNAYFKLLLMMENTTPIFQTIYHECDACDYQLIRTIGSYVTNGNDNDQSNLRAVQLLWSTADTLFHDEDTNNDQHNHNARVLFCFLLTRLSHEFQFLFSSPCVNGKPREFWRSTLQSCLKTLMSLLQTYGPFLEPTEDQWSTVMGHVILPLLCRVRKQVETESSPSGTKPQKEVEASNAHRNTNEFLTSRNVIHSSDDEDEVGDANAATKKLLALLKGEGTLREADFFFCAVPQDTMETGLDVFATEKRFLAEYAIREDPIYGKTGSVGPQRSAFPLTVINNRTDVTVEESGEATVADLCTTQTILLEGMTRVLSLLYRLVDKEREGNGSPPVDQRTFHTEFERVVFHFLLLCDSAQCWYRCDAYKGFSSSLKTLLGRLLTASINGIDFILSSPSSLEKGELFKLYGWNEIKRIILPQDEDGAATTDTVNPYVSRPTMTLCIDVLAKHLWRVINARCDGGGPDRRRRATSSHANETFERQERDVGLLLSDLVQRGLCETESALHASSDANKEDVPGNETSDKRSGASLLSNLFSPFRAEPQKGGTAEMKGDHLAYYLKSMVSMVHCVLNSKELQNAYYQPDPIITTVNATIVNLFKPLLSFMGDVYHDNEDLLYFVSEMLLAQFPKRDSVVRHVCSRDSTLEFPFVNKHAVVSLSYIRTFSAVVEATIIYAEDKLADESVLDEVKSQENNGMEKGILFLFSNYVSVCYRFYLLFLFSGEENHFRDVESEMGNLTRRIYAPRKETESEGDVQDYLKICFFYAFLVEINTTMYAINRMNSHNGEDTESAFHPFLQHVLRDAIGVMEKVGTMEVDDGNTALLLNSCVQLNQLQYTVEQYDRHHSGAVDRAMLTTFKQSVSSILEKIS</sequence>
<dbReference type="EMBL" id="LR877161">
    <property type="protein sequence ID" value="CAD2220493.1"/>
    <property type="molecule type" value="Genomic_DNA"/>
</dbReference>
<proteinExistence type="predicted"/>
<dbReference type="VEuPathDB" id="TriTrypDB:ADEAN_000801500"/>
<gene>
    <name evidence="2" type="ORF">ADEAN_000801500</name>
</gene>